<reference evidence="7" key="1">
    <citation type="submission" date="2022-01" db="EMBL/GenBank/DDBJ databases">
        <authorList>
            <person name="King R."/>
        </authorList>
    </citation>
    <scope>NUCLEOTIDE SEQUENCE</scope>
</reference>
<feature type="transmembrane region" description="Helical" evidence="6">
    <location>
        <begin position="330"/>
        <end position="347"/>
    </location>
</feature>
<comment type="subcellular location">
    <subcellularLocation>
        <location evidence="1">Membrane</location>
        <topology evidence="1">Multi-pass membrane protein</topology>
    </subcellularLocation>
</comment>
<feature type="transmembrane region" description="Helical" evidence="6">
    <location>
        <begin position="288"/>
        <end position="314"/>
    </location>
</feature>
<evidence type="ECO:0000256" key="6">
    <source>
        <dbReference type="SAM" id="Phobius"/>
    </source>
</evidence>
<dbReference type="PROSITE" id="PS00216">
    <property type="entry name" value="SUGAR_TRANSPORT_1"/>
    <property type="match status" value="1"/>
</dbReference>
<dbReference type="EMBL" id="OU895879">
    <property type="protein sequence ID" value="CAG9808605.1"/>
    <property type="molecule type" value="Genomic_DNA"/>
</dbReference>
<evidence type="ECO:0008006" key="9">
    <source>
        <dbReference type="Google" id="ProtNLM"/>
    </source>
</evidence>
<proteinExistence type="predicted"/>
<dbReference type="Gene3D" id="1.20.1250.20">
    <property type="entry name" value="MFS general substrate transporter like domains"/>
    <property type="match status" value="1"/>
</dbReference>
<keyword evidence="4 6" id="KW-0472">Membrane</keyword>
<evidence type="ECO:0000313" key="7">
    <source>
        <dbReference type="EMBL" id="CAG9808605.1"/>
    </source>
</evidence>
<feature type="transmembrane region" description="Helical" evidence="6">
    <location>
        <begin position="227"/>
        <end position="246"/>
    </location>
</feature>
<feature type="transmembrane region" description="Helical" evidence="6">
    <location>
        <begin position="444"/>
        <end position="469"/>
    </location>
</feature>
<feature type="transmembrane region" description="Helical" evidence="6">
    <location>
        <begin position="127"/>
        <end position="147"/>
    </location>
</feature>
<keyword evidence="2 6" id="KW-0812">Transmembrane</keyword>
<dbReference type="PANTHER" id="PTHR23507">
    <property type="entry name" value="ZGC:174356"/>
    <property type="match status" value="1"/>
</dbReference>
<feature type="transmembrane region" description="Helical" evidence="6">
    <location>
        <begin position="415"/>
        <end position="438"/>
    </location>
</feature>
<dbReference type="InterPro" id="IPR036259">
    <property type="entry name" value="MFS_trans_sf"/>
</dbReference>
<gene>
    <name evidence="7" type="ORF">CHIRRI_LOCUS11443</name>
</gene>
<evidence type="ECO:0000313" key="8">
    <source>
        <dbReference type="Proteomes" id="UP001153620"/>
    </source>
</evidence>
<dbReference type="Pfam" id="PF07690">
    <property type="entry name" value="MFS_1"/>
    <property type="match status" value="1"/>
</dbReference>
<keyword evidence="8" id="KW-1185">Reference proteome</keyword>
<organism evidence="7 8">
    <name type="scientific">Chironomus riparius</name>
    <dbReference type="NCBI Taxonomy" id="315576"/>
    <lineage>
        <taxon>Eukaryota</taxon>
        <taxon>Metazoa</taxon>
        <taxon>Ecdysozoa</taxon>
        <taxon>Arthropoda</taxon>
        <taxon>Hexapoda</taxon>
        <taxon>Insecta</taxon>
        <taxon>Pterygota</taxon>
        <taxon>Neoptera</taxon>
        <taxon>Endopterygota</taxon>
        <taxon>Diptera</taxon>
        <taxon>Nematocera</taxon>
        <taxon>Chironomoidea</taxon>
        <taxon>Chironomidae</taxon>
        <taxon>Chironominae</taxon>
        <taxon>Chironomus</taxon>
    </lineage>
</organism>
<dbReference type="AlphaFoldDB" id="A0A9N9WW81"/>
<evidence type="ECO:0000256" key="4">
    <source>
        <dbReference type="ARBA" id="ARBA00023136"/>
    </source>
</evidence>
<feature type="region of interest" description="Disordered" evidence="5">
    <location>
        <begin position="1"/>
        <end position="26"/>
    </location>
</feature>
<protein>
    <recommendedName>
        <fullName evidence="9">Adenylate cyclase</fullName>
    </recommendedName>
</protein>
<feature type="compositionally biased region" description="Acidic residues" evidence="5">
    <location>
        <begin position="8"/>
        <end position="19"/>
    </location>
</feature>
<dbReference type="GO" id="GO:0016020">
    <property type="term" value="C:membrane"/>
    <property type="evidence" value="ECO:0007669"/>
    <property type="project" value="UniProtKB-SubCell"/>
</dbReference>
<feature type="transmembrane region" description="Helical" evidence="6">
    <location>
        <begin position="159"/>
        <end position="185"/>
    </location>
</feature>
<evidence type="ECO:0000256" key="3">
    <source>
        <dbReference type="ARBA" id="ARBA00022989"/>
    </source>
</evidence>
<dbReference type="SUPFAM" id="SSF103473">
    <property type="entry name" value="MFS general substrate transporter"/>
    <property type="match status" value="1"/>
</dbReference>
<dbReference type="InterPro" id="IPR005829">
    <property type="entry name" value="Sugar_transporter_CS"/>
</dbReference>
<reference evidence="7" key="2">
    <citation type="submission" date="2022-10" db="EMBL/GenBank/DDBJ databases">
        <authorList>
            <consortium name="ENA_rothamsted_submissions"/>
            <consortium name="culmorum"/>
            <person name="King R."/>
        </authorList>
    </citation>
    <scope>NUCLEOTIDE SEQUENCE</scope>
</reference>
<evidence type="ECO:0000256" key="5">
    <source>
        <dbReference type="SAM" id="MobiDB-lite"/>
    </source>
</evidence>
<name>A0A9N9WW81_9DIPT</name>
<keyword evidence="3 6" id="KW-1133">Transmembrane helix</keyword>
<dbReference type="GO" id="GO:0022857">
    <property type="term" value="F:transmembrane transporter activity"/>
    <property type="evidence" value="ECO:0007669"/>
    <property type="project" value="InterPro"/>
</dbReference>
<sequence length="487" mass="55050">MERSFDNDNQEDEQEEEVEVQSQGRDTDESGKYFLELGLLFLFIGNNLVQTLLQNQIIKQSCTYLGYNQSICDIINLNENSTKDIEEKIQPYVANIDMITTLFHTITPAILSLFLGNWSDLYGRKKILCSTFLGYTLTLTLFAAVCFYSENIQSLSPWFYVYCYIPATVAGGWPSLLTAALCYITDTVHLSARSRRLTIIELIIFLGVLIGTFFCSSILALTDAPTVFIIASVLAMFGFLVITFFVDESIPSNDVSTIEKAKNLFSPVIIVNLFKTCFKRRAFKGRRILLLLILILALIVFTFNGNSTVGYLFVREKFSWNLKQNNQFESYSIVCSLLGSVFGFAILKKVFKFSDISLTCLALFCYSLDSFLKAFATETWEMYAITSVTLFKILGSPMIRTLMSTIIPHDEIGKIFSITTSFEALSTFAASPLYAFVYKSTLTTFAGCFFLITAGVNIVNLFIAFYIAYLKKIRESLINPYEQIENN</sequence>
<dbReference type="PANTHER" id="PTHR23507:SF39">
    <property type="entry name" value="GH23453P-RELATED"/>
    <property type="match status" value="1"/>
</dbReference>
<feature type="transmembrane region" description="Helical" evidence="6">
    <location>
        <begin position="197"/>
        <end position="221"/>
    </location>
</feature>
<dbReference type="Proteomes" id="UP001153620">
    <property type="component" value="Chromosome 3"/>
</dbReference>
<accession>A0A9N9WW81</accession>
<evidence type="ECO:0000256" key="1">
    <source>
        <dbReference type="ARBA" id="ARBA00004141"/>
    </source>
</evidence>
<dbReference type="InterPro" id="IPR011701">
    <property type="entry name" value="MFS"/>
</dbReference>
<dbReference type="OrthoDB" id="430300at2759"/>
<evidence type="ECO:0000256" key="2">
    <source>
        <dbReference type="ARBA" id="ARBA00022692"/>
    </source>
</evidence>